<dbReference type="STRING" id="351605.Gura_0372"/>
<dbReference type="PANTHER" id="PTHR43852">
    <property type="entry name" value="NUCLEOTIDYLTRANSFERASE"/>
    <property type="match status" value="1"/>
</dbReference>
<dbReference type="EMBL" id="CP000698">
    <property type="protein sequence ID" value="ABQ24588.1"/>
    <property type="molecule type" value="Genomic_DNA"/>
</dbReference>
<evidence type="ECO:0000313" key="2">
    <source>
        <dbReference type="EMBL" id="ABQ24588.1"/>
    </source>
</evidence>
<name>A5GCV6_GEOUR</name>
<evidence type="ECO:0000313" key="3">
    <source>
        <dbReference type="Proteomes" id="UP000006695"/>
    </source>
</evidence>
<evidence type="ECO:0000259" key="1">
    <source>
        <dbReference type="Pfam" id="PF18765"/>
    </source>
</evidence>
<dbReference type="SUPFAM" id="SSF81301">
    <property type="entry name" value="Nucleotidyltransferase"/>
    <property type="match status" value="1"/>
</dbReference>
<dbReference type="RefSeq" id="WP_011937314.1">
    <property type="nucleotide sequence ID" value="NC_009483.1"/>
</dbReference>
<sequence length="141" mass="16163">MIKFERIPVDIKQRLPRVTQALEQDPRIIFAYLFGGLAGGEPKPLSDVDIAVYLADSEHLAEVKLDIFTKLCDLFGTCEIDLVILNTAPISLAGRILQNKQHLVDKEPYLRHRYESLTLRKSFDFRKKEETLFELRYGIGG</sequence>
<keyword evidence="3" id="KW-1185">Reference proteome</keyword>
<reference evidence="2 3" key="1">
    <citation type="submission" date="2007-05" db="EMBL/GenBank/DDBJ databases">
        <title>Complete sequence of Geobacter uraniireducens Rf4.</title>
        <authorList>
            <consortium name="US DOE Joint Genome Institute"/>
            <person name="Copeland A."/>
            <person name="Lucas S."/>
            <person name="Lapidus A."/>
            <person name="Barry K."/>
            <person name="Detter J.C."/>
            <person name="Glavina del Rio T."/>
            <person name="Hammon N."/>
            <person name="Israni S."/>
            <person name="Dalin E."/>
            <person name="Tice H."/>
            <person name="Pitluck S."/>
            <person name="Chertkov O."/>
            <person name="Brettin T."/>
            <person name="Bruce D."/>
            <person name="Han C."/>
            <person name="Schmutz J."/>
            <person name="Larimer F."/>
            <person name="Land M."/>
            <person name="Hauser L."/>
            <person name="Kyrpides N."/>
            <person name="Mikhailova N."/>
            <person name="Shelobolina E."/>
            <person name="Aklujkar M."/>
            <person name="Lovley D."/>
            <person name="Richardson P."/>
        </authorList>
    </citation>
    <scope>NUCLEOTIDE SEQUENCE [LARGE SCALE GENOMIC DNA]</scope>
    <source>
        <strain evidence="2 3">Rf4</strain>
    </source>
</reference>
<dbReference type="NCBIfam" id="NF047752">
    <property type="entry name" value="MntA_antitoxin"/>
    <property type="match status" value="1"/>
</dbReference>
<gene>
    <name evidence="2" type="ordered locus">Gura_0372</name>
</gene>
<feature type="domain" description="Polymerase beta nucleotidyltransferase" evidence="1">
    <location>
        <begin position="19"/>
        <end position="107"/>
    </location>
</feature>
<organism evidence="2 3">
    <name type="scientific">Geotalea uraniireducens (strain Rf4)</name>
    <name type="common">Geobacter uraniireducens</name>
    <dbReference type="NCBI Taxonomy" id="351605"/>
    <lineage>
        <taxon>Bacteria</taxon>
        <taxon>Pseudomonadati</taxon>
        <taxon>Thermodesulfobacteriota</taxon>
        <taxon>Desulfuromonadia</taxon>
        <taxon>Geobacterales</taxon>
        <taxon>Geobacteraceae</taxon>
        <taxon>Geotalea</taxon>
    </lineage>
</organism>
<dbReference type="InterPro" id="IPR052930">
    <property type="entry name" value="TA_antitoxin_MntA"/>
</dbReference>
<dbReference type="InterPro" id="IPR043519">
    <property type="entry name" value="NT_sf"/>
</dbReference>
<dbReference type="KEGG" id="gur:Gura_0372"/>
<dbReference type="InterPro" id="IPR041633">
    <property type="entry name" value="Polbeta"/>
</dbReference>
<dbReference type="CDD" id="cd05403">
    <property type="entry name" value="NT_KNTase_like"/>
    <property type="match status" value="1"/>
</dbReference>
<proteinExistence type="predicted"/>
<dbReference type="PANTHER" id="PTHR43852:SF3">
    <property type="entry name" value="NUCLEOTIDYLTRANSFERASE"/>
    <property type="match status" value="1"/>
</dbReference>
<dbReference type="Gene3D" id="3.30.460.10">
    <property type="entry name" value="Beta Polymerase, domain 2"/>
    <property type="match status" value="1"/>
</dbReference>
<accession>A5GCV6</accession>
<dbReference type="AlphaFoldDB" id="A5GCV6"/>
<protein>
    <submittedName>
        <fullName evidence="2">DNA polymerase, beta domain protein region</fullName>
    </submittedName>
</protein>
<dbReference type="HOGENOM" id="CLU_130257_1_1_7"/>
<dbReference type="OrthoDB" id="9803106at2"/>
<dbReference type="Proteomes" id="UP000006695">
    <property type="component" value="Chromosome"/>
</dbReference>
<dbReference type="Pfam" id="PF18765">
    <property type="entry name" value="Polbeta"/>
    <property type="match status" value="1"/>
</dbReference>